<dbReference type="PANTHER" id="PTHR23426:SF65">
    <property type="entry name" value="FERREDOXIN-2, MITOCHONDRIAL"/>
    <property type="match status" value="1"/>
</dbReference>
<dbReference type="CDD" id="cd00207">
    <property type="entry name" value="fer2"/>
    <property type="match status" value="1"/>
</dbReference>
<dbReference type="GO" id="GO:0140647">
    <property type="term" value="P:P450-containing electron transport chain"/>
    <property type="evidence" value="ECO:0007669"/>
    <property type="project" value="InterPro"/>
</dbReference>
<keyword evidence="5" id="KW-0411">Iron-sulfur</keyword>
<dbReference type="InterPro" id="IPR001055">
    <property type="entry name" value="Adrenodoxin-like"/>
</dbReference>
<evidence type="ECO:0000313" key="8">
    <source>
        <dbReference type="EMBL" id="NCJ06301.1"/>
    </source>
</evidence>
<comment type="caution">
    <text evidence="8">The sequence shown here is derived from an EMBL/GenBank/DDBJ whole genome shotgun (WGS) entry which is preliminary data.</text>
</comment>
<keyword evidence="4" id="KW-0408">Iron</keyword>
<comment type="similarity">
    <text evidence="1">Belongs to the adrenodoxin/putidaredoxin family.</text>
</comment>
<keyword evidence="2" id="KW-0001">2Fe-2S</keyword>
<reference evidence="8" key="1">
    <citation type="submission" date="2019-12" db="EMBL/GenBank/DDBJ databases">
        <title>High-Quality draft genome sequences of three cyanobacteria isolated from the limestone walls of the Old Cathedral of Coimbra.</title>
        <authorList>
            <person name="Tiago I."/>
            <person name="Soares F."/>
            <person name="Portugal A."/>
        </authorList>
    </citation>
    <scope>NUCLEOTIDE SEQUENCE [LARGE SCALE GENOMIC DNA]</scope>
    <source>
        <strain evidence="8">C</strain>
    </source>
</reference>
<evidence type="ECO:0000256" key="2">
    <source>
        <dbReference type="ARBA" id="ARBA00022714"/>
    </source>
</evidence>
<comment type="cofactor">
    <cofactor evidence="6">
        <name>[2Fe-2S] cluster</name>
        <dbReference type="ChEBI" id="CHEBI:190135"/>
    </cofactor>
</comment>
<dbReference type="PANTHER" id="PTHR23426">
    <property type="entry name" value="FERREDOXIN/ADRENODOXIN"/>
    <property type="match status" value="1"/>
</dbReference>
<feature type="domain" description="2Fe-2S ferredoxin-type" evidence="7">
    <location>
        <begin position="2"/>
        <end position="98"/>
    </location>
</feature>
<dbReference type="InterPro" id="IPR001041">
    <property type="entry name" value="2Fe-2S_ferredoxin-type"/>
</dbReference>
<evidence type="ECO:0000256" key="1">
    <source>
        <dbReference type="ARBA" id="ARBA00010914"/>
    </source>
</evidence>
<dbReference type="GO" id="GO:0009055">
    <property type="term" value="F:electron transfer activity"/>
    <property type="evidence" value="ECO:0007669"/>
    <property type="project" value="TreeGrafter"/>
</dbReference>
<dbReference type="InterPro" id="IPR012675">
    <property type="entry name" value="Beta-grasp_dom_sf"/>
</dbReference>
<evidence type="ECO:0000256" key="6">
    <source>
        <dbReference type="ARBA" id="ARBA00034078"/>
    </source>
</evidence>
<dbReference type="EMBL" id="WVIC01000011">
    <property type="protein sequence ID" value="NCJ06301.1"/>
    <property type="molecule type" value="Genomic_DNA"/>
</dbReference>
<sequence length="98" mass="10810">MATIKFLNEDKDVTVASGANLRSKALDHQIDLYTLKGKLFNCGGYGQCGTCVVEVTEGMENLSPRTEVENRKLKRKPETYRLACQTLVNGSACIKTKP</sequence>
<name>A0A8K1ZY84_9CYAN</name>
<evidence type="ECO:0000256" key="5">
    <source>
        <dbReference type="ARBA" id="ARBA00023014"/>
    </source>
</evidence>
<gene>
    <name evidence="8" type="ORF">GS597_07200</name>
</gene>
<dbReference type="AlphaFoldDB" id="A0A8K1ZY84"/>
<dbReference type="Proteomes" id="UP000607397">
    <property type="component" value="Unassembled WGS sequence"/>
</dbReference>
<dbReference type="GO" id="GO:0051537">
    <property type="term" value="F:2 iron, 2 sulfur cluster binding"/>
    <property type="evidence" value="ECO:0007669"/>
    <property type="project" value="UniProtKB-KW"/>
</dbReference>
<protein>
    <submittedName>
        <fullName evidence="8">2Fe-2S iron-sulfur cluster binding domain-containing protein</fullName>
    </submittedName>
</protein>
<accession>A0A8K1ZY84</accession>
<dbReference type="InterPro" id="IPR036010">
    <property type="entry name" value="2Fe-2S_ferredoxin-like_sf"/>
</dbReference>
<dbReference type="Pfam" id="PF00111">
    <property type="entry name" value="Fer2"/>
    <property type="match status" value="1"/>
</dbReference>
<dbReference type="Gene3D" id="3.10.20.30">
    <property type="match status" value="1"/>
</dbReference>
<keyword evidence="3" id="KW-0479">Metal-binding</keyword>
<evidence type="ECO:0000259" key="7">
    <source>
        <dbReference type="PROSITE" id="PS51085"/>
    </source>
</evidence>
<dbReference type="GO" id="GO:0046872">
    <property type="term" value="F:metal ion binding"/>
    <property type="evidence" value="ECO:0007669"/>
    <property type="project" value="UniProtKB-KW"/>
</dbReference>
<evidence type="ECO:0000256" key="4">
    <source>
        <dbReference type="ARBA" id="ARBA00023004"/>
    </source>
</evidence>
<evidence type="ECO:0000313" key="9">
    <source>
        <dbReference type="Proteomes" id="UP000607397"/>
    </source>
</evidence>
<evidence type="ECO:0000256" key="3">
    <source>
        <dbReference type="ARBA" id="ARBA00022723"/>
    </source>
</evidence>
<dbReference type="RefSeq" id="WP_161824821.1">
    <property type="nucleotide sequence ID" value="NZ_WVIC01000011.1"/>
</dbReference>
<dbReference type="SUPFAM" id="SSF54292">
    <property type="entry name" value="2Fe-2S ferredoxin-like"/>
    <property type="match status" value="1"/>
</dbReference>
<organism evidence="8 9">
    <name type="scientific">Petrachloros mirabilis ULC683</name>
    <dbReference type="NCBI Taxonomy" id="2781853"/>
    <lineage>
        <taxon>Bacteria</taxon>
        <taxon>Bacillati</taxon>
        <taxon>Cyanobacteriota</taxon>
        <taxon>Cyanophyceae</taxon>
        <taxon>Synechococcales</taxon>
        <taxon>Petrachlorosaceae</taxon>
        <taxon>Petrachloros</taxon>
        <taxon>Petrachloros mirabilis</taxon>
    </lineage>
</organism>
<dbReference type="PROSITE" id="PS51085">
    <property type="entry name" value="2FE2S_FER_2"/>
    <property type="match status" value="1"/>
</dbReference>
<keyword evidence="9" id="KW-1185">Reference proteome</keyword>
<proteinExistence type="inferred from homology"/>